<keyword evidence="13" id="KW-0413">Isomerase</keyword>
<gene>
    <name evidence="13" type="ORF">C8N35_11230</name>
</gene>
<evidence type="ECO:0000256" key="7">
    <source>
        <dbReference type="ARBA" id="ARBA00047343"/>
    </source>
</evidence>
<dbReference type="SUPFAM" id="SSF53448">
    <property type="entry name" value="Nucleotide-diphospho-sugar transferases"/>
    <property type="match status" value="1"/>
</dbReference>
<evidence type="ECO:0000259" key="11">
    <source>
        <dbReference type="Pfam" id="PF01050"/>
    </source>
</evidence>
<dbReference type="Pfam" id="PF00483">
    <property type="entry name" value="NTP_transferase"/>
    <property type="match status" value="1"/>
</dbReference>
<evidence type="ECO:0000256" key="8">
    <source>
        <dbReference type="RuleBase" id="RU004190"/>
    </source>
</evidence>
<evidence type="ECO:0000313" key="14">
    <source>
        <dbReference type="Proteomes" id="UP000244081"/>
    </source>
</evidence>
<dbReference type="OrthoDB" id="9806359at2"/>
<dbReference type="Gene3D" id="2.60.120.10">
    <property type="entry name" value="Jelly Rolls"/>
    <property type="match status" value="1"/>
</dbReference>
<evidence type="ECO:0000256" key="9">
    <source>
        <dbReference type="SAM" id="Coils"/>
    </source>
</evidence>
<dbReference type="CDD" id="cd02509">
    <property type="entry name" value="GDP-M1P_Guanylyltransferase"/>
    <property type="match status" value="1"/>
</dbReference>
<dbReference type="PANTHER" id="PTHR46390">
    <property type="entry name" value="MANNOSE-1-PHOSPHATE GUANYLYLTRANSFERASE"/>
    <property type="match status" value="1"/>
</dbReference>
<dbReference type="PANTHER" id="PTHR46390:SF1">
    <property type="entry name" value="MANNOSE-1-PHOSPHATE GUANYLYLTRANSFERASE"/>
    <property type="match status" value="1"/>
</dbReference>
<evidence type="ECO:0000256" key="3">
    <source>
        <dbReference type="ARBA" id="ARBA00022679"/>
    </source>
</evidence>
<organism evidence="13 14">
    <name type="scientific">Breoghania corrubedonensis</name>
    <dbReference type="NCBI Taxonomy" id="665038"/>
    <lineage>
        <taxon>Bacteria</taxon>
        <taxon>Pseudomonadati</taxon>
        <taxon>Pseudomonadota</taxon>
        <taxon>Alphaproteobacteria</taxon>
        <taxon>Hyphomicrobiales</taxon>
        <taxon>Stappiaceae</taxon>
        <taxon>Breoghania</taxon>
    </lineage>
</organism>
<dbReference type="Proteomes" id="UP000244081">
    <property type="component" value="Unassembled WGS sequence"/>
</dbReference>
<comment type="catalytic activity">
    <reaction evidence="7">
        <text>alpha-D-mannose 1-phosphate + GTP + H(+) = GDP-alpha-D-mannose + diphosphate</text>
        <dbReference type="Rhea" id="RHEA:15229"/>
        <dbReference type="ChEBI" id="CHEBI:15378"/>
        <dbReference type="ChEBI" id="CHEBI:33019"/>
        <dbReference type="ChEBI" id="CHEBI:37565"/>
        <dbReference type="ChEBI" id="CHEBI:57527"/>
        <dbReference type="ChEBI" id="CHEBI:58409"/>
        <dbReference type="EC" id="2.7.7.13"/>
    </reaction>
</comment>
<dbReference type="GO" id="GO:0016853">
    <property type="term" value="F:isomerase activity"/>
    <property type="evidence" value="ECO:0007669"/>
    <property type="project" value="UniProtKB-KW"/>
</dbReference>
<dbReference type="InterPro" id="IPR051161">
    <property type="entry name" value="Mannose-6P_isomerase_type2"/>
</dbReference>
<dbReference type="RefSeq" id="WP_107991738.1">
    <property type="nucleotide sequence ID" value="NZ_QAYG01000012.1"/>
</dbReference>
<dbReference type="GO" id="GO:0009298">
    <property type="term" value="P:GDP-mannose biosynthetic process"/>
    <property type="evidence" value="ECO:0007669"/>
    <property type="project" value="TreeGrafter"/>
</dbReference>
<dbReference type="NCBIfam" id="TIGR01479">
    <property type="entry name" value="GMP_PMI"/>
    <property type="match status" value="1"/>
</dbReference>
<dbReference type="GO" id="GO:0004475">
    <property type="term" value="F:mannose-1-phosphate guanylyltransferase (GTP) activity"/>
    <property type="evidence" value="ECO:0007669"/>
    <property type="project" value="UniProtKB-EC"/>
</dbReference>
<evidence type="ECO:0000256" key="2">
    <source>
        <dbReference type="ARBA" id="ARBA00012387"/>
    </source>
</evidence>
<evidence type="ECO:0000313" key="13">
    <source>
        <dbReference type="EMBL" id="PTW55705.1"/>
    </source>
</evidence>
<dbReference type="AlphaFoldDB" id="A0A2T5UW20"/>
<dbReference type="InterPro" id="IPR005835">
    <property type="entry name" value="NTP_transferase_dom"/>
</dbReference>
<dbReference type="FunFam" id="3.90.550.10:FF:000046">
    <property type="entry name" value="Mannose-1-phosphate guanylyltransferase (GDP)"/>
    <property type="match status" value="1"/>
</dbReference>
<evidence type="ECO:0000259" key="10">
    <source>
        <dbReference type="Pfam" id="PF00483"/>
    </source>
</evidence>
<keyword evidence="5" id="KW-0547">Nucleotide-binding</keyword>
<evidence type="ECO:0000256" key="5">
    <source>
        <dbReference type="ARBA" id="ARBA00022741"/>
    </source>
</evidence>
<dbReference type="InterPro" id="IPR054566">
    <property type="entry name" value="ManC/GMP-like_b-helix"/>
</dbReference>
<dbReference type="EC" id="2.7.7.13" evidence="2"/>
<feature type="domain" description="MannoseP isomerase/GMP-like beta-helix" evidence="12">
    <location>
        <begin position="296"/>
        <end position="345"/>
    </location>
</feature>
<feature type="coiled-coil region" evidence="9">
    <location>
        <begin position="328"/>
        <end position="355"/>
    </location>
</feature>
<evidence type="ECO:0000256" key="1">
    <source>
        <dbReference type="ARBA" id="ARBA00006115"/>
    </source>
</evidence>
<comment type="similarity">
    <text evidence="1 8">Belongs to the mannose-6-phosphate isomerase type 2 family.</text>
</comment>
<proteinExistence type="inferred from homology"/>
<dbReference type="SUPFAM" id="SSF51182">
    <property type="entry name" value="RmlC-like cupins"/>
    <property type="match status" value="1"/>
</dbReference>
<dbReference type="Gene3D" id="3.90.550.10">
    <property type="entry name" value="Spore Coat Polysaccharide Biosynthesis Protein SpsA, Chain A"/>
    <property type="match status" value="1"/>
</dbReference>
<dbReference type="Pfam" id="PF01050">
    <property type="entry name" value="MannoseP_isomer"/>
    <property type="match status" value="1"/>
</dbReference>
<comment type="caution">
    <text evidence="13">The sequence shown here is derived from an EMBL/GenBank/DDBJ whole genome shotgun (WGS) entry which is preliminary data.</text>
</comment>
<dbReference type="InterPro" id="IPR006375">
    <property type="entry name" value="Man1P_GuaTrfase/Man6P_Isoase"/>
</dbReference>
<dbReference type="EMBL" id="QAYG01000012">
    <property type="protein sequence ID" value="PTW55705.1"/>
    <property type="molecule type" value="Genomic_DNA"/>
</dbReference>
<name>A0A2T5UW20_9HYPH</name>
<keyword evidence="9" id="KW-0175">Coiled coil</keyword>
<keyword evidence="3 13" id="KW-0808">Transferase</keyword>
<keyword evidence="4 13" id="KW-0548">Nucleotidyltransferase</keyword>
<dbReference type="CDD" id="cd02213">
    <property type="entry name" value="cupin_PMI_typeII_C"/>
    <property type="match status" value="1"/>
</dbReference>
<keyword evidence="14" id="KW-1185">Reference proteome</keyword>
<evidence type="ECO:0000256" key="4">
    <source>
        <dbReference type="ARBA" id="ARBA00022695"/>
    </source>
</evidence>
<dbReference type="InterPro" id="IPR029044">
    <property type="entry name" value="Nucleotide-diphossugar_trans"/>
</dbReference>
<dbReference type="Pfam" id="PF22640">
    <property type="entry name" value="ManC_GMP_beta-helix"/>
    <property type="match status" value="1"/>
</dbReference>
<dbReference type="InterPro" id="IPR011051">
    <property type="entry name" value="RmlC_Cupin_sf"/>
</dbReference>
<accession>A0A2T5UW20</accession>
<sequence>MIHPCILSGGSGSRLWPLSRKAYPKQFLKIFGDESLFQKTCRRVAAEGFSAPLVISNQDHRFLCGEQMAEAGLAGGRIVLEPQGRNTAAPAAVATLLVEENDPDGLILMLPSDHLITDEAAFLAAVKAGETAAAQGRIVTFGIRPSEPNTGYGYIHLGEAGAEAVRDVRAFVEKPDLDRAQGYLADGGYVWNAGIFLFSARTMKAAFEAHAPDILKGARAALDGAAADLDFLRLEATAFAEIENISFDYAIMERAANVACVPMDPGWSDLGSWSAVREVFPADENGNAALGDALFFDTRDSFVYSADASVAVLGLSDVLVVNTRDALLVAHKDKAQDVKKIVERLEAENRREAIEHKRVYRPWGWYEGLSDGARFQVKCIMVKPGAQLSLQSHVHRAEHWVVVSGTAEVTIDGEVRLVSENQSAYIPLAARHRLANPGKIPTTLIEVQSGSYLGEDDIIRYEDIYGREGTN</sequence>
<dbReference type="InterPro" id="IPR014710">
    <property type="entry name" value="RmlC-like_jellyroll"/>
</dbReference>
<reference evidence="13 14" key="1">
    <citation type="submission" date="2018-04" db="EMBL/GenBank/DDBJ databases">
        <title>Genomic Encyclopedia of Archaeal and Bacterial Type Strains, Phase II (KMG-II): from individual species to whole genera.</title>
        <authorList>
            <person name="Goeker M."/>
        </authorList>
    </citation>
    <scope>NUCLEOTIDE SEQUENCE [LARGE SCALE GENOMIC DNA]</scope>
    <source>
        <strain evidence="13 14">DSM 23382</strain>
    </source>
</reference>
<dbReference type="FunFam" id="2.60.120.10:FF:000032">
    <property type="entry name" value="Mannose-1-phosphate guanylyltransferase/mannose-6-phosphate isomerase"/>
    <property type="match status" value="1"/>
</dbReference>
<dbReference type="InterPro" id="IPR049577">
    <property type="entry name" value="GMPP_N"/>
</dbReference>
<dbReference type="GO" id="GO:0005525">
    <property type="term" value="F:GTP binding"/>
    <property type="evidence" value="ECO:0007669"/>
    <property type="project" value="UniProtKB-KW"/>
</dbReference>
<keyword evidence="6" id="KW-0342">GTP-binding</keyword>
<dbReference type="InterPro" id="IPR001538">
    <property type="entry name" value="Man6P_isomerase-2_C"/>
</dbReference>
<feature type="domain" description="Nucleotidyl transferase" evidence="10">
    <location>
        <begin position="4"/>
        <end position="284"/>
    </location>
</feature>
<feature type="domain" description="Mannose-6-phosphate isomerase type II C-terminal" evidence="11">
    <location>
        <begin position="349"/>
        <end position="463"/>
    </location>
</feature>
<evidence type="ECO:0000256" key="6">
    <source>
        <dbReference type="ARBA" id="ARBA00023134"/>
    </source>
</evidence>
<protein>
    <recommendedName>
        <fullName evidence="2">mannose-1-phosphate guanylyltransferase</fullName>
        <ecNumber evidence="2">2.7.7.13</ecNumber>
    </recommendedName>
</protein>
<dbReference type="GO" id="GO:0000271">
    <property type="term" value="P:polysaccharide biosynthetic process"/>
    <property type="evidence" value="ECO:0007669"/>
    <property type="project" value="InterPro"/>
</dbReference>
<evidence type="ECO:0000259" key="12">
    <source>
        <dbReference type="Pfam" id="PF22640"/>
    </source>
</evidence>